<evidence type="ECO:0000256" key="7">
    <source>
        <dbReference type="ARBA" id="ARBA00022917"/>
    </source>
</evidence>
<evidence type="ECO:0000256" key="5">
    <source>
        <dbReference type="ARBA" id="ARBA00022840"/>
    </source>
</evidence>
<proteinExistence type="inferred from homology"/>
<evidence type="ECO:0000313" key="12">
    <source>
        <dbReference type="Proteomes" id="UP000228906"/>
    </source>
</evidence>
<dbReference type="HAMAP" id="MF_00036_B">
    <property type="entry name" value="Ala_tRNA_synth_B"/>
    <property type="match status" value="1"/>
</dbReference>
<dbReference type="InterPro" id="IPR018164">
    <property type="entry name" value="Ala-tRNA-synth_IIc_N"/>
</dbReference>
<dbReference type="GO" id="GO:0006419">
    <property type="term" value="P:alanyl-tRNA aminoacylation"/>
    <property type="evidence" value="ECO:0007669"/>
    <property type="project" value="UniProtKB-UniRule"/>
</dbReference>
<keyword evidence="5 9" id="KW-0067">ATP-binding</keyword>
<accession>A0A2H0UY48</accession>
<dbReference type="GO" id="GO:0005524">
    <property type="term" value="F:ATP binding"/>
    <property type="evidence" value="ECO:0007669"/>
    <property type="project" value="UniProtKB-UniRule"/>
</dbReference>
<dbReference type="InterPro" id="IPR018163">
    <property type="entry name" value="Thr/Ala-tRNA-synth_IIc_edit"/>
</dbReference>
<comment type="domain">
    <text evidence="9">Consists of three domains; the N-terminal catalytic domain, the editing domain and the C-terminal C-Ala domain. The editing domain removes incorrectly charged amino acids, while the C-Ala domain, along with tRNA(Ala), serves as a bridge to cooperatively bring together the editing and aminoacylation centers thus stimulating deacylation of misacylated tRNAs.</text>
</comment>
<evidence type="ECO:0000313" key="11">
    <source>
        <dbReference type="EMBL" id="PIR91725.1"/>
    </source>
</evidence>
<dbReference type="EMBL" id="PFAV01000014">
    <property type="protein sequence ID" value="PIR91725.1"/>
    <property type="molecule type" value="Genomic_DNA"/>
</dbReference>
<dbReference type="Proteomes" id="UP000228906">
    <property type="component" value="Unassembled WGS sequence"/>
</dbReference>
<keyword evidence="4 9" id="KW-0547">Nucleotide-binding</keyword>
<dbReference type="Pfam" id="PF07973">
    <property type="entry name" value="tRNA_SAD"/>
    <property type="match status" value="1"/>
</dbReference>
<dbReference type="GO" id="GO:0002161">
    <property type="term" value="F:aminoacyl-tRNA deacylase activity"/>
    <property type="evidence" value="ECO:0007669"/>
    <property type="project" value="TreeGrafter"/>
</dbReference>
<dbReference type="NCBIfam" id="TIGR00344">
    <property type="entry name" value="alaS"/>
    <property type="match status" value="1"/>
</dbReference>
<evidence type="ECO:0000259" key="10">
    <source>
        <dbReference type="PROSITE" id="PS50860"/>
    </source>
</evidence>
<dbReference type="PRINTS" id="PR00980">
    <property type="entry name" value="TRNASYNTHALA"/>
</dbReference>
<feature type="binding site" evidence="9">
    <location>
        <position position="468"/>
    </location>
    <ligand>
        <name>Zn(2+)</name>
        <dbReference type="ChEBI" id="CHEBI:29105"/>
    </ligand>
</feature>
<dbReference type="Gene3D" id="3.30.930.10">
    <property type="entry name" value="Bira Bifunctional Protein, Domain 2"/>
    <property type="match status" value="1"/>
</dbReference>
<dbReference type="InterPro" id="IPR050058">
    <property type="entry name" value="Ala-tRNA_ligase"/>
</dbReference>
<keyword evidence="3 9" id="KW-0436">Ligase</keyword>
<evidence type="ECO:0000256" key="6">
    <source>
        <dbReference type="ARBA" id="ARBA00022884"/>
    </source>
</evidence>
<dbReference type="SUPFAM" id="SSF101353">
    <property type="entry name" value="Putative anticodon-binding domain of alanyl-tRNA synthetase (AlaRS)"/>
    <property type="match status" value="1"/>
</dbReference>
<dbReference type="GO" id="GO:0000049">
    <property type="term" value="F:tRNA binding"/>
    <property type="evidence" value="ECO:0007669"/>
    <property type="project" value="UniProtKB-KW"/>
</dbReference>
<comment type="caution">
    <text evidence="11">The sequence shown here is derived from an EMBL/GenBank/DDBJ whole genome shotgun (WGS) entry which is preliminary data.</text>
</comment>
<comment type="cofactor">
    <cofactor evidence="9">
        <name>Zn(2+)</name>
        <dbReference type="ChEBI" id="CHEBI:29105"/>
    </cofactor>
    <text evidence="9">Binds 1 zinc ion per subunit.</text>
</comment>
<dbReference type="GO" id="GO:0005737">
    <property type="term" value="C:cytoplasm"/>
    <property type="evidence" value="ECO:0007669"/>
    <property type="project" value="UniProtKB-SubCell"/>
</dbReference>
<keyword evidence="9" id="KW-0479">Metal-binding</keyword>
<dbReference type="SUPFAM" id="SSF55186">
    <property type="entry name" value="ThrRS/AlaRS common domain"/>
    <property type="match status" value="1"/>
</dbReference>
<evidence type="ECO:0000256" key="2">
    <source>
        <dbReference type="ARBA" id="ARBA00022555"/>
    </source>
</evidence>
<dbReference type="InterPro" id="IPR002318">
    <property type="entry name" value="Ala-tRNA-lgiase_IIc"/>
</dbReference>
<feature type="binding site" evidence="9">
    <location>
        <position position="570"/>
    </location>
    <ligand>
        <name>Zn(2+)</name>
        <dbReference type="ChEBI" id="CHEBI:29105"/>
    </ligand>
</feature>
<dbReference type="InterPro" id="IPR018162">
    <property type="entry name" value="Ala-tRNA-ligase_IIc_anticod-bd"/>
</dbReference>
<comment type="catalytic activity">
    <reaction evidence="9">
        <text>tRNA(Ala) + L-alanine + ATP = L-alanyl-tRNA(Ala) + AMP + diphosphate</text>
        <dbReference type="Rhea" id="RHEA:12540"/>
        <dbReference type="Rhea" id="RHEA-COMP:9657"/>
        <dbReference type="Rhea" id="RHEA-COMP:9923"/>
        <dbReference type="ChEBI" id="CHEBI:30616"/>
        <dbReference type="ChEBI" id="CHEBI:33019"/>
        <dbReference type="ChEBI" id="CHEBI:57972"/>
        <dbReference type="ChEBI" id="CHEBI:78442"/>
        <dbReference type="ChEBI" id="CHEBI:78497"/>
        <dbReference type="ChEBI" id="CHEBI:456215"/>
        <dbReference type="EC" id="6.1.1.7"/>
    </reaction>
</comment>
<dbReference type="EC" id="6.1.1.7" evidence="9"/>
<dbReference type="PROSITE" id="PS50860">
    <property type="entry name" value="AA_TRNA_LIGASE_II_ALA"/>
    <property type="match status" value="1"/>
</dbReference>
<keyword evidence="2 9" id="KW-0820">tRNA-binding</keyword>
<feature type="domain" description="Alanyl-transfer RNA synthetases family profile" evidence="10">
    <location>
        <begin position="1"/>
        <end position="606"/>
    </location>
</feature>
<dbReference type="FunFam" id="3.30.980.10:FF:000004">
    <property type="entry name" value="Alanine--tRNA ligase, cytoplasmic"/>
    <property type="match status" value="1"/>
</dbReference>
<comment type="similarity">
    <text evidence="1 9">Belongs to the class-II aminoacyl-tRNA synthetase family.</text>
</comment>
<keyword evidence="6 9" id="KW-0694">RNA-binding</keyword>
<dbReference type="Gene3D" id="3.30.54.20">
    <property type="match status" value="1"/>
</dbReference>
<dbReference type="AlphaFoldDB" id="A0A2H0UY48"/>
<sequence length="606" mass="68414">MQAKQIREKYLQFFANQGHKVLPSAPLMPENDPTVLFTTAGMHPLVPYLLGEKHPMGRRICNSQKCIRTSDIDEVGDATHLTFFEMLGNWSLGDYFKKEAIEWSYEFLTKDLNIPLEKLAFTVFEGEEGIPKEVESFEIWQGLGVPKTRIAYLGREDNWWGPAGQTGPCGPDTEMFYWTGTDPAPAIFDPSDKKLALNAPHSDAGGWVEIWNDVFMQYNKTAQGNFVELAQKNVDTGLGLERVTAILQGKNNVYDTELFQPIIENVKILMTNAKSNPNDKMSNEERIRAERIIADHIKAAVFILAEGLAPSNIGRGYILRRLIRRTVRYGKLLGIEKNFTPEVAKIVVEMYADVYPELKQNQDFIFSELSKEEERFLDCLEKGIKFFEKLPSGQISGKAAFDLYQNYGFPLEMIQELVKEQNRSVDEGEFQKEMIRHQELSRTASAGQFKSGLADNSEQTTKYHTATHLMLAALREVLGDSVQQKGSNITAERIRFDFNLDRKMTAEEIKKVEDLVNEKIQANLPVVCQEMEVAQAKEQGAVGVFGHKYADRVRVYTVGSQENVCSKEICAGPHVGRTGLLGVFKITKEEASSAGVRRVKAILEKE</sequence>
<gene>
    <name evidence="9" type="primary">alaS</name>
    <name evidence="11" type="ORF">COU03_00775</name>
</gene>
<evidence type="ECO:0000256" key="1">
    <source>
        <dbReference type="ARBA" id="ARBA00008226"/>
    </source>
</evidence>
<comment type="function">
    <text evidence="9">Catalyzes the attachment of alanine to tRNA(Ala) in a two-step reaction: alanine is first activated by ATP to form Ala-AMP and then transferred to the acceptor end of tRNA(Ala). Also edits incorrectly charged Ser-tRNA(Ala) and Gly-tRNA(Ala) via its editing domain.</text>
</comment>
<evidence type="ECO:0000256" key="3">
    <source>
        <dbReference type="ARBA" id="ARBA00022598"/>
    </source>
</evidence>
<feature type="binding site" evidence="9">
    <location>
        <position position="574"/>
    </location>
    <ligand>
        <name>Zn(2+)</name>
        <dbReference type="ChEBI" id="CHEBI:29105"/>
    </ligand>
</feature>
<dbReference type="InterPro" id="IPR023033">
    <property type="entry name" value="Ala_tRNA_ligase_euk/bac"/>
</dbReference>
<dbReference type="PANTHER" id="PTHR11777:SF9">
    <property type="entry name" value="ALANINE--TRNA LIGASE, CYTOPLASMIC"/>
    <property type="match status" value="1"/>
</dbReference>
<dbReference type="InterPro" id="IPR012947">
    <property type="entry name" value="tRNA_SAD"/>
</dbReference>
<evidence type="ECO:0000256" key="9">
    <source>
        <dbReference type="HAMAP-Rule" id="MF_00036"/>
    </source>
</evidence>
<dbReference type="SUPFAM" id="SSF55681">
    <property type="entry name" value="Class II aaRS and biotin synthetases"/>
    <property type="match status" value="1"/>
</dbReference>
<dbReference type="PANTHER" id="PTHR11777">
    <property type="entry name" value="ALANYL-TRNA SYNTHETASE"/>
    <property type="match status" value="1"/>
</dbReference>
<dbReference type="Pfam" id="PF01411">
    <property type="entry name" value="tRNA-synt_2c"/>
    <property type="match status" value="1"/>
</dbReference>
<dbReference type="CDD" id="cd00673">
    <property type="entry name" value="AlaRS_core"/>
    <property type="match status" value="1"/>
</dbReference>
<reference evidence="12" key="1">
    <citation type="submission" date="2017-09" db="EMBL/GenBank/DDBJ databases">
        <title>Depth-based differentiation of microbial function through sediment-hosted aquifers and enrichment of novel symbionts in the deep terrestrial subsurface.</title>
        <authorList>
            <person name="Probst A.J."/>
            <person name="Ladd B."/>
            <person name="Jarett J.K."/>
            <person name="Geller-Mcgrath D.E."/>
            <person name="Sieber C.M.K."/>
            <person name="Emerson J.B."/>
            <person name="Anantharaman K."/>
            <person name="Thomas B.C."/>
            <person name="Malmstrom R."/>
            <person name="Stieglmeier M."/>
            <person name="Klingl A."/>
            <person name="Woyke T."/>
            <person name="Ryan C.M."/>
            <person name="Banfield J.F."/>
        </authorList>
    </citation>
    <scope>NUCLEOTIDE SEQUENCE [LARGE SCALE GENOMIC DNA]</scope>
</reference>
<evidence type="ECO:0000256" key="8">
    <source>
        <dbReference type="ARBA" id="ARBA00023146"/>
    </source>
</evidence>
<keyword evidence="9" id="KW-0862">Zinc</keyword>
<comment type="subcellular location">
    <subcellularLocation>
        <location evidence="9">Cytoplasm</location>
    </subcellularLocation>
</comment>
<dbReference type="InterPro" id="IPR045864">
    <property type="entry name" value="aa-tRNA-synth_II/BPL/LPL"/>
</dbReference>
<dbReference type="Gene3D" id="3.30.980.10">
    <property type="entry name" value="Threonyl-trna Synthetase, Chain A, domain 2"/>
    <property type="match status" value="1"/>
</dbReference>
<dbReference type="NCBIfam" id="NF002436">
    <property type="entry name" value="PRK01584.1"/>
    <property type="match status" value="1"/>
</dbReference>
<evidence type="ECO:0000256" key="4">
    <source>
        <dbReference type="ARBA" id="ARBA00022741"/>
    </source>
</evidence>
<organism evidence="11 12">
    <name type="scientific">bacterium (Candidatus Gribaldobacteria) CG10_big_fil_rev_8_21_14_0_10_41_12</name>
    <dbReference type="NCBI Taxonomy" id="2014277"/>
    <lineage>
        <taxon>Bacteria</taxon>
        <taxon>Candidatus Gribaldobacteria</taxon>
    </lineage>
</organism>
<dbReference type="GO" id="GO:0004813">
    <property type="term" value="F:alanine-tRNA ligase activity"/>
    <property type="evidence" value="ECO:0007669"/>
    <property type="project" value="UniProtKB-UniRule"/>
</dbReference>
<dbReference type="InterPro" id="IPR018165">
    <property type="entry name" value="Ala-tRNA-synth_IIc_core"/>
</dbReference>
<protein>
    <recommendedName>
        <fullName evidence="9">Alanine--tRNA ligase</fullName>
        <ecNumber evidence="9">6.1.1.7</ecNumber>
    </recommendedName>
    <alternativeName>
        <fullName evidence="9">Alanyl-tRNA synthetase</fullName>
        <shortName evidence="9">AlaRS</shortName>
    </alternativeName>
</protein>
<feature type="binding site" evidence="9">
    <location>
        <position position="464"/>
    </location>
    <ligand>
        <name>Zn(2+)</name>
        <dbReference type="ChEBI" id="CHEBI:29105"/>
    </ligand>
</feature>
<keyword evidence="9" id="KW-0963">Cytoplasm</keyword>
<dbReference type="GO" id="GO:0008270">
    <property type="term" value="F:zinc ion binding"/>
    <property type="evidence" value="ECO:0007669"/>
    <property type="project" value="UniProtKB-UniRule"/>
</dbReference>
<keyword evidence="7 9" id="KW-0648">Protein biosynthesis</keyword>
<name>A0A2H0UY48_9BACT</name>
<keyword evidence="8 9" id="KW-0030">Aminoacyl-tRNA synthetase</keyword>
<dbReference type="SMART" id="SM00863">
    <property type="entry name" value="tRNA_SAD"/>
    <property type="match status" value="1"/>
</dbReference>